<keyword evidence="11" id="KW-0598">Phosphotransferase system</keyword>
<dbReference type="InterPro" id="IPR040442">
    <property type="entry name" value="Pyrv_kinase-like_dom_sf"/>
</dbReference>
<gene>
    <name evidence="18" type="primary">ptsP</name>
    <name evidence="18" type="ORF">GTA51_16790</name>
</gene>
<keyword evidence="19" id="KW-1185">Reference proteome</keyword>
<evidence type="ECO:0000256" key="12">
    <source>
        <dbReference type="ARBA" id="ARBA00022723"/>
    </source>
</evidence>
<keyword evidence="9" id="KW-0762">Sugar transport</keyword>
<keyword evidence="8" id="KW-0963">Cytoplasm</keyword>
<evidence type="ECO:0000256" key="11">
    <source>
        <dbReference type="ARBA" id="ARBA00022683"/>
    </source>
</evidence>
<dbReference type="SUPFAM" id="SSF52009">
    <property type="entry name" value="Phosphohistidine domain"/>
    <property type="match status" value="1"/>
</dbReference>
<evidence type="ECO:0000256" key="15">
    <source>
        <dbReference type="ARBA" id="ARBA00046577"/>
    </source>
</evidence>
<dbReference type="InterPro" id="IPR008279">
    <property type="entry name" value="PEP-util_enz_mobile_dom"/>
</dbReference>
<organism evidence="18 19">
    <name type="scientific">Solidesulfovibrio aerotolerans</name>
    <dbReference type="NCBI Taxonomy" id="295255"/>
    <lineage>
        <taxon>Bacteria</taxon>
        <taxon>Pseudomonadati</taxon>
        <taxon>Thermodesulfobacteriota</taxon>
        <taxon>Desulfovibrionia</taxon>
        <taxon>Desulfovibrionales</taxon>
        <taxon>Desulfovibrionaceae</taxon>
        <taxon>Solidesulfovibrio</taxon>
    </lineage>
</organism>
<dbReference type="InterPro" id="IPR036662">
    <property type="entry name" value="PTS_EIIA_man-typ_sf"/>
</dbReference>
<evidence type="ECO:0000313" key="19">
    <source>
        <dbReference type="Proteomes" id="UP000482487"/>
    </source>
</evidence>
<evidence type="ECO:0000256" key="7">
    <source>
        <dbReference type="ARBA" id="ARBA00022448"/>
    </source>
</evidence>
<dbReference type="SUPFAM" id="SSF47831">
    <property type="entry name" value="Enzyme I of the PEP:sugar phosphotransferase system HPr-binding (sub)domain"/>
    <property type="match status" value="1"/>
</dbReference>
<dbReference type="PROSITE" id="PS51096">
    <property type="entry name" value="PTS_EIIA_TYPE_4"/>
    <property type="match status" value="1"/>
</dbReference>
<dbReference type="Gene3D" id="1.10.274.10">
    <property type="entry name" value="PtsI, HPr-binding domain"/>
    <property type="match status" value="1"/>
</dbReference>
<dbReference type="InterPro" id="IPR036637">
    <property type="entry name" value="Phosphohistidine_dom_sf"/>
</dbReference>
<dbReference type="CDD" id="cd00367">
    <property type="entry name" value="PTS-HPr_like"/>
    <property type="match status" value="1"/>
</dbReference>
<dbReference type="PANTHER" id="PTHR46244:SF6">
    <property type="entry name" value="PHOSPHOENOLPYRUVATE-PROTEIN PHOSPHOTRANSFERASE"/>
    <property type="match status" value="1"/>
</dbReference>
<dbReference type="Gene3D" id="3.20.20.60">
    <property type="entry name" value="Phosphoenolpyruvate-binding domains"/>
    <property type="match status" value="1"/>
</dbReference>
<dbReference type="InterPro" id="IPR000121">
    <property type="entry name" value="PEP_util_C"/>
</dbReference>
<dbReference type="GO" id="GO:0005737">
    <property type="term" value="C:cytoplasm"/>
    <property type="evidence" value="ECO:0007669"/>
    <property type="project" value="UniProtKB-SubCell"/>
</dbReference>
<evidence type="ECO:0000256" key="1">
    <source>
        <dbReference type="ARBA" id="ARBA00000683"/>
    </source>
</evidence>
<dbReference type="InterPro" id="IPR036618">
    <property type="entry name" value="PtsI_HPr-bd_sf"/>
</dbReference>
<dbReference type="NCBIfam" id="TIGR02364">
    <property type="entry name" value="dha_pts"/>
    <property type="match status" value="1"/>
</dbReference>
<dbReference type="SUPFAM" id="SSF53062">
    <property type="entry name" value="PTS system fructose IIA component-like"/>
    <property type="match status" value="1"/>
</dbReference>
<keyword evidence="7" id="KW-0813">Transport</keyword>
<dbReference type="Gene3D" id="3.50.30.10">
    <property type="entry name" value="Phosphohistidine domain"/>
    <property type="match status" value="1"/>
</dbReference>
<dbReference type="GO" id="GO:0016020">
    <property type="term" value="C:membrane"/>
    <property type="evidence" value="ECO:0007669"/>
    <property type="project" value="InterPro"/>
</dbReference>
<dbReference type="Gene3D" id="3.30.1340.10">
    <property type="entry name" value="HPr-like"/>
    <property type="match status" value="1"/>
</dbReference>
<dbReference type="GO" id="GO:0009401">
    <property type="term" value="P:phosphoenolpyruvate-dependent sugar phosphotransferase system"/>
    <property type="evidence" value="ECO:0007669"/>
    <property type="project" value="UniProtKB-KW"/>
</dbReference>
<dbReference type="EC" id="2.7.3.9" evidence="18"/>
<dbReference type="Pfam" id="PF02896">
    <property type="entry name" value="PEP-utilizers_C"/>
    <property type="match status" value="1"/>
</dbReference>
<dbReference type="Proteomes" id="UP000482487">
    <property type="component" value="Unassembled WGS sequence"/>
</dbReference>
<feature type="domain" description="HPr" evidence="17">
    <location>
        <begin position="163"/>
        <end position="250"/>
    </location>
</feature>
<dbReference type="InterPro" id="IPR015813">
    <property type="entry name" value="Pyrv/PenolPyrv_kinase-like_dom"/>
</dbReference>
<dbReference type="AlphaFoldDB" id="A0A7C9MQR0"/>
<comment type="similarity">
    <text evidence="6">Belongs to the PEP-utilizing enzyme family.</text>
</comment>
<dbReference type="InterPro" id="IPR001020">
    <property type="entry name" value="PTS_HPr_His_P_site"/>
</dbReference>
<comment type="function">
    <text evidence="4">Component of the dihydroxyacetone kinase complex, which is responsible for the phosphoenolpyruvate (PEP)-dependent phosphorylation of dihydroxyacetone. DhaM serves as the phosphoryl donor. Is phosphorylated by phosphoenolpyruvate in an EI- and HPr-dependent reaction, and a phosphorelay system on histidine residues finally leads to phosphoryl transfer to DhaL and dihydroxyacetone.</text>
</comment>
<dbReference type="PROSITE" id="PS00369">
    <property type="entry name" value="PTS_HPR_HIS"/>
    <property type="match status" value="1"/>
</dbReference>
<name>A0A7C9MQR0_9BACT</name>
<sequence length="838" mass="86222">MIGIVIVSHSKKLAEGVLELAGQMTRGLVPMAAVGGIDDPDNPIGTDPMQVLAAIESVAAQAADGVLVVMDLGSALMSAETALEFLPEAVAARVRLCGAPLVEGTVAAAVQASVGASLQAAGDEAVAALAVKLRQLAPVTGQSPAGDSPVPPAAPQVASEDETLRLDLRIANKLGLHARPAARLVFTAGKFKASVALHKGDKSASAKSINQIALLGVKYGDTVTLTVSGPDAREAADALVALHKDNFGDRDEDVAILGTEPTPCPVVGDGVVAGAPASAGYAVGPALVHLAALPVVTRRETADPAAEVAKLDQAIAGALAATNALRRETERTSGPANAAIFEVQGLILGDKDMREQTVARIVAEKSDAAFAWLQVMEQMAANYRALEDGAMRARAADVLDCGGRVLHLLTGNGGQALRLTRQALLVAHDLSPSDVAGLDPALVLGLIVETGGATSHAAILARSLGIPAVIGVGDCLRQVSDGQTLALDGFTGTVWTTPGPEVVTAIAAKRAAWLTGREAAKAKGSAPATTRDGLTVAVMGNIGTPAEALRVLEYGAEGVGLFRTEFLFLDRDQAPDEEEQMAAYVAAATAMQGRPVIIRTLDVGGDKPIRYLDAPPEANPFLGERGVRFCMARPALFRTQLRAVWRAASVADIRIMYPMVSDAGELAEVLAFAARVREDLVGEGFAIADRMMTGIMIEVPSAAVVADRLAGLCDFFSIGTNDLTQYVMACDRGNAAVAGRCDSLNPAVLRLIAMTCDAARAAGIPVCLCGELAGDSRAAPLLLGLGLTELSMGGPAIAAVKEAIRSVDMAQCRALARAALNAGSPEAVRELLRGPRPA</sequence>
<dbReference type="PRINTS" id="PR01736">
    <property type="entry name" value="PHPHTRNFRASE"/>
</dbReference>
<dbReference type="GO" id="GO:0008965">
    <property type="term" value="F:phosphoenolpyruvate-protein phosphotransferase activity"/>
    <property type="evidence" value="ECO:0007669"/>
    <property type="project" value="UniProtKB-EC"/>
</dbReference>
<proteinExistence type="inferred from homology"/>
<comment type="subcellular location">
    <subcellularLocation>
        <location evidence="5">Cytoplasm</location>
    </subcellularLocation>
</comment>
<dbReference type="PROSITE" id="PS00742">
    <property type="entry name" value="PEP_ENZYMES_2"/>
    <property type="match status" value="1"/>
</dbReference>
<evidence type="ECO:0000256" key="14">
    <source>
        <dbReference type="ARBA" id="ARBA00022842"/>
    </source>
</evidence>
<dbReference type="PRINTS" id="PR00107">
    <property type="entry name" value="PHOSPHOCPHPR"/>
</dbReference>
<keyword evidence="13" id="KW-0418">Kinase</keyword>
<dbReference type="InterPro" id="IPR050499">
    <property type="entry name" value="PEP-utilizing_PTS_enzyme"/>
</dbReference>
<dbReference type="InterPro" id="IPR004701">
    <property type="entry name" value="PTS_EIIA_man-typ"/>
</dbReference>
<keyword evidence="12" id="KW-0479">Metal-binding</keyword>
<dbReference type="GO" id="GO:0046872">
    <property type="term" value="F:metal ion binding"/>
    <property type="evidence" value="ECO:0007669"/>
    <property type="project" value="UniProtKB-KW"/>
</dbReference>
<dbReference type="InterPro" id="IPR023151">
    <property type="entry name" value="PEP_util_CS"/>
</dbReference>
<comment type="cofactor">
    <cofactor evidence="3">
        <name>Mg(2+)</name>
        <dbReference type="ChEBI" id="CHEBI:18420"/>
    </cofactor>
</comment>
<comment type="subunit">
    <text evidence="15">Homodimer. The dihydroxyacetone kinase complex is composed of a homodimer of DhaM, a homodimer of DhaK and the subunit DhaL.</text>
</comment>
<comment type="catalytic activity">
    <reaction evidence="2">
        <text>dihydroxyacetone + phosphoenolpyruvate = dihydroxyacetone phosphate + pyruvate</text>
        <dbReference type="Rhea" id="RHEA:18381"/>
        <dbReference type="ChEBI" id="CHEBI:15361"/>
        <dbReference type="ChEBI" id="CHEBI:16016"/>
        <dbReference type="ChEBI" id="CHEBI:57642"/>
        <dbReference type="ChEBI" id="CHEBI:58702"/>
        <dbReference type="EC" id="2.7.1.121"/>
    </reaction>
</comment>
<dbReference type="EMBL" id="WVUD01000042">
    <property type="protein sequence ID" value="MYL84772.1"/>
    <property type="molecule type" value="Genomic_DNA"/>
</dbReference>
<evidence type="ECO:0000256" key="9">
    <source>
        <dbReference type="ARBA" id="ARBA00022597"/>
    </source>
</evidence>
<dbReference type="SUPFAM" id="SSF51621">
    <property type="entry name" value="Phosphoenolpyruvate/pyruvate domain"/>
    <property type="match status" value="1"/>
</dbReference>
<dbReference type="InterPro" id="IPR000032">
    <property type="entry name" value="HPr-like"/>
</dbReference>
<keyword evidence="10 18" id="KW-0808">Transferase</keyword>
<dbReference type="InterPro" id="IPR008731">
    <property type="entry name" value="PTS_EIN"/>
</dbReference>
<evidence type="ECO:0000256" key="4">
    <source>
        <dbReference type="ARBA" id="ARBA00002788"/>
    </source>
</evidence>
<dbReference type="NCBIfam" id="TIGR01003">
    <property type="entry name" value="PTS_HPr_family"/>
    <property type="match status" value="1"/>
</dbReference>
<reference evidence="18 19" key="1">
    <citation type="submission" date="2020-01" db="EMBL/GenBank/DDBJ databases">
        <title>Genome sequence of Desulfovibrio aerotolerans DSM 16695(T).</title>
        <authorList>
            <person name="Karnachuk O."/>
            <person name="Avakyan M."/>
            <person name="Mardanov A."/>
            <person name="Kadnikov V."/>
            <person name="Ravin N."/>
        </authorList>
    </citation>
    <scope>NUCLEOTIDE SEQUENCE [LARGE SCALE GENOMIC DNA]</scope>
    <source>
        <strain evidence="18 19">DSM 16695</strain>
    </source>
</reference>
<dbReference type="SUPFAM" id="SSF55594">
    <property type="entry name" value="HPr-like"/>
    <property type="match status" value="1"/>
</dbReference>
<evidence type="ECO:0000256" key="3">
    <source>
        <dbReference type="ARBA" id="ARBA00001946"/>
    </source>
</evidence>
<dbReference type="Gene3D" id="3.40.50.510">
    <property type="entry name" value="Phosphotransferase system, mannose-type IIA component"/>
    <property type="match status" value="1"/>
</dbReference>
<evidence type="ECO:0000256" key="6">
    <source>
        <dbReference type="ARBA" id="ARBA00007837"/>
    </source>
</evidence>
<comment type="catalytic activity">
    <reaction evidence="1">
        <text>L-histidyl-[protein] + phosphoenolpyruvate = N(pros)-phospho-L-histidyl-[protein] + pyruvate</text>
        <dbReference type="Rhea" id="RHEA:23880"/>
        <dbReference type="Rhea" id="RHEA-COMP:9745"/>
        <dbReference type="Rhea" id="RHEA-COMP:9746"/>
        <dbReference type="ChEBI" id="CHEBI:15361"/>
        <dbReference type="ChEBI" id="CHEBI:29979"/>
        <dbReference type="ChEBI" id="CHEBI:58702"/>
        <dbReference type="ChEBI" id="CHEBI:64837"/>
        <dbReference type="EC" id="2.7.3.9"/>
    </reaction>
</comment>
<evidence type="ECO:0000256" key="8">
    <source>
        <dbReference type="ARBA" id="ARBA00022490"/>
    </source>
</evidence>
<dbReference type="NCBIfam" id="TIGR01417">
    <property type="entry name" value="PTS_I_fam"/>
    <property type="match status" value="1"/>
</dbReference>
<dbReference type="OrthoDB" id="9765468at2"/>
<evidence type="ECO:0000256" key="10">
    <source>
        <dbReference type="ARBA" id="ARBA00022679"/>
    </source>
</evidence>
<dbReference type="Pfam" id="PF03610">
    <property type="entry name" value="EIIA-man"/>
    <property type="match status" value="1"/>
</dbReference>
<keyword evidence="14" id="KW-0460">Magnesium</keyword>
<dbReference type="InterPro" id="IPR035895">
    <property type="entry name" value="HPr-like_sf"/>
</dbReference>
<keyword evidence="18" id="KW-0670">Pyruvate</keyword>
<dbReference type="Pfam" id="PF00381">
    <property type="entry name" value="PTS-HPr"/>
    <property type="match status" value="1"/>
</dbReference>
<dbReference type="Pfam" id="PF00391">
    <property type="entry name" value="PEP-utilizers"/>
    <property type="match status" value="1"/>
</dbReference>
<dbReference type="PROSITE" id="PS51350">
    <property type="entry name" value="PTS_HPR_DOM"/>
    <property type="match status" value="1"/>
</dbReference>
<evidence type="ECO:0000313" key="18">
    <source>
        <dbReference type="EMBL" id="MYL84772.1"/>
    </source>
</evidence>
<dbReference type="RefSeq" id="WP_160963101.1">
    <property type="nucleotide sequence ID" value="NZ_WVUD01000042.1"/>
</dbReference>
<evidence type="ECO:0000259" key="16">
    <source>
        <dbReference type="PROSITE" id="PS51096"/>
    </source>
</evidence>
<dbReference type="InterPro" id="IPR006318">
    <property type="entry name" value="PTS_EI-like"/>
</dbReference>
<evidence type="ECO:0000256" key="2">
    <source>
        <dbReference type="ARBA" id="ARBA00001113"/>
    </source>
</evidence>
<dbReference type="Pfam" id="PF05524">
    <property type="entry name" value="PEP-utilisers_N"/>
    <property type="match status" value="1"/>
</dbReference>
<dbReference type="GO" id="GO:0047324">
    <property type="term" value="F:phosphoenolpyruvate-glycerone phosphotransferase activity"/>
    <property type="evidence" value="ECO:0007669"/>
    <property type="project" value="UniProtKB-EC"/>
</dbReference>
<dbReference type="PROSITE" id="PS00370">
    <property type="entry name" value="PEP_ENZYMES_PHOS_SITE"/>
    <property type="match status" value="1"/>
</dbReference>
<dbReference type="PANTHER" id="PTHR46244">
    <property type="entry name" value="PHOSPHOENOLPYRUVATE-PROTEIN PHOSPHOTRANSFERASE"/>
    <property type="match status" value="1"/>
</dbReference>
<feature type="domain" description="PTS EIIA type-4" evidence="16">
    <location>
        <begin position="1"/>
        <end position="136"/>
    </location>
</feature>
<evidence type="ECO:0000256" key="13">
    <source>
        <dbReference type="ARBA" id="ARBA00022777"/>
    </source>
</evidence>
<comment type="caution">
    <text evidence="18">The sequence shown here is derived from an EMBL/GenBank/DDBJ whole genome shotgun (WGS) entry which is preliminary data.</text>
</comment>
<evidence type="ECO:0000256" key="5">
    <source>
        <dbReference type="ARBA" id="ARBA00004496"/>
    </source>
</evidence>
<accession>A0A7C9MQR0</accession>
<evidence type="ECO:0000259" key="17">
    <source>
        <dbReference type="PROSITE" id="PS51350"/>
    </source>
</evidence>
<dbReference type="InterPro" id="IPR018274">
    <property type="entry name" value="PEP_util_AS"/>
</dbReference>
<dbReference type="InterPro" id="IPR012844">
    <property type="entry name" value="DhaM_N"/>
</dbReference>
<protein>
    <submittedName>
        <fullName evidence="18">Phosphoenolpyruvate--protein phosphotransferase</fullName>
        <ecNumber evidence="18">2.7.3.9</ecNumber>
    </submittedName>
</protein>